<proteinExistence type="predicted"/>
<dbReference type="EMBL" id="JASJQH010007975">
    <property type="protein sequence ID" value="KAK9696349.1"/>
    <property type="molecule type" value="Genomic_DNA"/>
</dbReference>
<reference evidence="2 3" key="1">
    <citation type="submission" date="2023-04" db="EMBL/GenBank/DDBJ databases">
        <title>Genome of Basidiobolus ranarum AG-B5.</title>
        <authorList>
            <person name="Stajich J.E."/>
            <person name="Carter-House D."/>
            <person name="Gryganskyi A."/>
        </authorList>
    </citation>
    <scope>NUCLEOTIDE SEQUENCE [LARGE SCALE GENOMIC DNA]</scope>
    <source>
        <strain evidence="2 3">AG-B5</strain>
    </source>
</reference>
<dbReference type="PANTHER" id="PTHR31400:SF1">
    <property type="entry name" value="PROTEIN GUCD1"/>
    <property type="match status" value="1"/>
</dbReference>
<dbReference type="InterPro" id="IPR018616">
    <property type="entry name" value="GUCD1"/>
</dbReference>
<gene>
    <name evidence="2" type="ORF">K7432_012521</name>
</gene>
<feature type="transmembrane region" description="Helical" evidence="1">
    <location>
        <begin position="20"/>
        <end position="42"/>
    </location>
</feature>
<organism evidence="2 3">
    <name type="scientific">Basidiobolus ranarum</name>
    <dbReference type="NCBI Taxonomy" id="34480"/>
    <lineage>
        <taxon>Eukaryota</taxon>
        <taxon>Fungi</taxon>
        <taxon>Fungi incertae sedis</taxon>
        <taxon>Zoopagomycota</taxon>
        <taxon>Entomophthoromycotina</taxon>
        <taxon>Basidiobolomycetes</taxon>
        <taxon>Basidiobolales</taxon>
        <taxon>Basidiobolaceae</taxon>
        <taxon>Basidiobolus</taxon>
    </lineage>
</organism>
<dbReference type="Proteomes" id="UP001479436">
    <property type="component" value="Unassembled WGS sequence"/>
</dbReference>
<accession>A0ABR2VT09</accession>
<dbReference type="PANTHER" id="PTHR31400">
    <property type="entry name" value="GUANYLYL CYCLASE DOMAIN CONTAINING PROTEIN 1 GUCD1"/>
    <property type="match status" value="1"/>
</dbReference>
<keyword evidence="1" id="KW-0472">Membrane</keyword>
<evidence type="ECO:0008006" key="4">
    <source>
        <dbReference type="Google" id="ProtNLM"/>
    </source>
</evidence>
<keyword evidence="1" id="KW-0812">Transmembrane</keyword>
<keyword evidence="1" id="KW-1133">Transmembrane helix</keyword>
<name>A0ABR2VT09_9FUNG</name>
<dbReference type="Pfam" id="PF09778">
    <property type="entry name" value="Guanylate_cyc_2"/>
    <property type="match status" value="1"/>
</dbReference>
<evidence type="ECO:0000256" key="1">
    <source>
        <dbReference type="SAM" id="Phobius"/>
    </source>
</evidence>
<evidence type="ECO:0000313" key="3">
    <source>
        <dbReference type="Proteomes" id="UP001479436"/>
    </source>
</evidence>
<comment type="caution">
    <text evidence="2">The sequence shown here is derived from an EMBL/GenBank/DDBJ whole genome shotgun (WGS) entry which is preliminary data.</text>
</comment>
<evidence type="ECO:0000313" key="2">
    <source>
        <dbReference type="EMBL" id="KAK9696349.1"/>
    </source>
</evidence>
<keyword evidence="3" id="KW-1185">Reference proteome</keyword>
<sequence length="236" mass="26953">MSQTTNNAQPNQGNSVVPHIIQLADWDCGLACVYMILVGLGLKNTSMTDIRQACSIESVWTIDLAYLIRKFYDVDFTYYTSYMGINPSHTTQEFYQESIEGDEERVLRQFTAAKKSNIRVIRMILPLVDFKRFLLGQKYAILMLVDLRFLKCEKCKRKRNVFSGLCKPFGCFTSSVPKGEYVGHFIVLIQYDSSQNLFISRDPGSHDDYCTIQPDQLEKARSSVGTDHDCIVVKLP</sequence>
<protein>
    <recommendedName>
        <fullName evidence="4">Guanylyl cyclase</fullName>
    </recommendedName>
</protein>